<keyword evidence="1" id="KW-1133">Transmembrane helix</keyword>
<name>A0A1F6EI46_9BACT</name>
<keyword evidence="1" id="KW-0472">Membrane</keyword>
<dbReference type="PROSITE" id="PS00409">
    <property type="entry name" value="PROKAR_NTER_METHYL"/>
    <property type="match status" value="1"/>
</dbReference>
<evidence type="ECO:0008006" key="4">
    <source>
        <dbReference type="Google" id="ProtNLM"/>
    </source>
</evidence>
<reference evidence="2 3" key="1">
    <citation type="journal article" date="2016" name="Nat. Commun.">
        <title>Thousands of microbial genomes shed light on interconnected biogeochemical processes in an aquifer system.</title>
        <authorList>
            <person name="Anantharaman K."/>
            <person name="Brown C.T."/>
            <person name="Hug L.A."/>
            <person name="Sharon I."/>
            <person name="Castelle C.J."/>
            <person name="Probst A.J."/>
            <person name="Thomas B.C."/>
            <person name="Singh A."/>
            <person name="Wilkins M.J."/>
            <person name="Karaoz U."/>
            <person name="Brodie E.L."/>
            <person name="Williams K.H."/>
            <person name="Hubbard S.S."/>
            <person name="Banfield J.F."/>
        </authorList>
    </citation>
    <scope>NUCLEOTIDE SEQUENCE [LARGE SCALE GENOMIC DNA]</scope>
</reference>
<dbReference type="InterPro" id="IPR045584">
    <property type="entry name" value="Pilin-like"/>
</dbReference>
<dbReference type="InterPro" id="IPR012902">
    <property type="entry name" value="N_methyl_site"/>
</dbReference>
<protein>
    <recommendedName>
        <fullName evidence="4">Type II secretion system protein J</fullName>
    </recommendedName>
</protein>
<comment type="caution">
    <text evidence="2">The sequence shown here is derived from an EMBL/GenBank/DDBJ whole genome shotgun (WGS) entry which is preliminary data.</text>
</comment>
<dbReference type="Pfam" id="PF07963">
    <property type="entry name" value="N_methyl"/>
    <property type="match status" value="1"/>
</dbReference>
<dbReference type="NCBIfam" id="TIGR02532">
    <property type="entry name" value="IV_pilin_GFxxxE"/>
    <property type="match status" value="1"/>
</dbReference>
<dbReference type="EMBL" id="MFMA01000057">
    <property type="protein sequence ID" value="OGG73287.1"/>
    <property type="molecule type" value="Genomic_DNA"/>
</dbReference>
<evidence type="ECO:0000313" key="2">
    <source>
        <dbReference type="EMBL" id="OGG73287.1"/>
    </source>
</evidence>
<gene>
    <name evidence="2" type="ORF">A3A40_02995</name>
</gene>
<evidence type="ECO:0000256" key="1">
    <source>
        <dbReference type="SAM" id="Phobius"/>
    </source>
</evidence>
<evidence type="ECO:0000313" key="3">
    <source>
        <dbReference type="Proteomes" id="UP000178427"/>
    </source>
</evidence>
<proteinExistence type="predicted"/>
<feature type="transmembrane region" description="Helical" evidence="1">
    <location>
        <begin position="12"/>
        <end position="34"/>
    </location>
</feature>
<keyword evidence="1" id="KW-0812">Transmembrane</keyword>
<dbReference type="AlphaFoldDB" id="A0A1F6EI46"/>
<dbReference type="STRING" id="1798513.A3A40_02995"/>
<sequence length="190" mass="20478">MQSQKGFTLIEMIVAVALFSVVMLVSVGALLSLVGANRKAQALQSVMNNLNITLDGMVRSIRMGSEYHCGTGVISAPQNCEGDTRLAFKPFCEENCDNLDRWIYAFDADGSYCGIGRLCKSENAGANYYAITAPEVTINSMKFYVIGTTRGDTVQPKVVIEVKGTAGAKVVKTTTSFSIQATAVQRILDL</sequence>
<accession>A0A1F6EI46</accession>
<organism evidence="2 3">
    <name type="scientific">Candidatus Kaiserbacteria bacterium RIFCSPLOWO2_01_FULL_54_20</name>
    <dbReference type="NCBI Taxonomy" id="1798513"/>
    <lineage>
        <taxon>Bacteria</taxon>
        <taxon>Candidatus Kaiseribacteriota</taxon>
    </lineage>
</organism>
<dbReference type="SUPFAM" id="SSF54523">
    <property type="entry name" value="Pili subunits"/>
    <property type="match status" value="1"/>
</dbReference>
<dbReference type="Proteomes" id="UP000178427">
    <property type="component" value="Unassembled WGS sequence"/>
</dbReference>